<comment type="caution">
    <text evidence="1">The sequence shown here is derived from an EMBL/GenBank/DDBJ whole genome shotgun (WGS) entry which is preliminary data.</text>
</comment>
<name>A0ACC3B8R9_9EURO</name>
<dbReference type="Proteomes" id="UP001177260">
    <property type="component" value="Unassembled WGS sequence"/>
</dbReference>
<protein>
    <submittedName>
        <fullName evidence="1">Uncharacterized protein</fullName>
    </submittedName>
</protein>
<evidence type="ECO:0000313" key="2">
    <source>
        <dbReference type="Proteomes" id="UP001177260"/>
    </source>
</evidence>
<dbReference type="EMBL" id="JAOPJF010000015">
    <property type="protein sequence ID" value="KAK1146774.1"/>
    <property type="molecule type" value="Genomic_DNA"/>
</dbReference>
<accession>A0ACC3B8R9</accession>
<organism evidence="1 2">
    <name type="scientific">Aspergillus melleus</name>
    <dbReference type="NCBI Taxonomy" id="138277"/>
    <lineage>
        <taxon>Eukaryota</taxon>
        <taxon>Fungi</taxon>
        <taxon>Dikarya</taxon>
        <taxon>Ascomycota</taxon>
        <taxon>Pezizomycotina</taxon>
        <taxon>Eurotiomycetes</taxon>
        <taxon>Eurotiomycetidae</taxon>
        <taxon>Eurotiales</taxon>
        <taxon>Aspergillaceae</taxon>
        <taxon>Aspergillus</taxon>
        <taxon>Aspergillus subgen. Circumdati</taxon>
    </lineage>
</organism>
<evidence type="ECO:0000313" key="1">
    <source>
        <dbReference type="EMBL" id="KAK1146774.1"/>
    </source>
</evidence>
<sequence length="171" mass="18516">MQVSKDFSQDGHPIILALRVSAVLSSMIALIVFAWAVQAHKSVYTDVNGSSMCLIAMITVAYAFVWSAVALIVRLVFNRPLYAGIYIAMDFLAFGAVVGSTIALLAVLEPYGVDYQCVKHPCAANIGQVQAFGAAMSLLDGTLHLALLVWAWWACHRSTGKTQGRKTVDEH</sequence>
<proteinExistence type="predicted"/>
<keyword evidence="2" id="KW-1185">Reference proteome</keyword>
<reference evidence="1 2" key="1">
    <citation type="journal article" date="2023" name="ACS Omega">
        <title>Identification of the Neoaspergillic Acid Biosynthesis Gene Cluster by Establishing an In Vitro CRISPR-Ribonucleoprotein Genetic System in Aspergillus melleus.</title>
        <authorList>
            <person name="Yuan B."/>
            <person name="Grau M.F."/>
            <person name="Murata R.M."/>
            <person name="Torok T."/>
            <person name="Venkateswaran K."/>
            <person name="Stajich J.E."/>
            <person name="Wang C.C.C."/>
        </authorList>
    </citation>
    <scope>NUCLEOTIDE SEQUENCE [LARGE SCALE GENOMIC DNA]</scope>
    <source>
        <strain evidence="1 2">IMV 1140</strain>
    </source>
</reference>
<gene>
    <name evidence="1" type="ORF">N8T08_002535</name>
</gene>